<dbReference type="EMBL" id="JAHCVI010000005">
    <property type="protein sequence ID" value="KAG7284889.1"/>
    <property type="molecule type" value="Genomic_DNA"/>
</dbReference>
<name>A0AAD4EPI3_9PEZI</name>
<feature type="repeat" description="ANK" evidence="3">
    <location>
        <begin position="8"/>
        <end position="40"/>
    </location>
</feature>
<organism evidence="4 5">
    <name type="scientific">Staphylotrichum longicolle</name>
    <dbReference type="NCBI Taxonomy" id="669026"/>
    <lineage>
        <taxon>Eukaryota</taxon>
        <taxon>Fungi</taxon>
        <taxon>Dikarya</taxon>
        <taxon>Ascomycota</taxon>
        <taxon>Pezizomycotina</taxon>
        <taxon>Sordariomycetes</taxon>
        <taxon>Sordariomycetidae</taxon>
        <taxon>Sordariales</taxon>
        <taxon>Chaetomiaceae</taxon>
        <taxon>Staphylotrichum</taxon>
    </lineage>
</organism>
<dbReference type="PROSITE" id="PS50297">
    <property type="entry name" value="ANK_REP_REGION"/>
    <property type="match status" value="3"/>
</dbReference>
<evidence type="ECO:0000256" key="3">
    <source>
        <dbReference type="PROSITE-ProRule" id="PRU00023"/>
    </source>
</evidence>
<dbReference type="InterPro" id="IPR002110">
    <property type="entry name" value="Ankyrin_rpt"/>
</dbReference>
<dbReference type="Proteomes" id="UP001197093">
    <property type="component" value="Unassembled WGS sequence"/>
</dbReference>
<dbReference type="Pfam" id="PF12796">
    <property type="entry name" value="Ank_2"/>
    <property type="match status" value="1"/>
</dbReference>
<comment type="caution">
    <text evidence="4">The sequence shown here is derived from an EMBL/GenBank/DDBJ whole genome shotgun (WGS) entry which is preliminary data.</text>
</comment>
<evidence type="ECO:0000256" key="2">
    <source>
        <dbReference type="ARBA" id="ARBA00023043"/>
    </source>
</evidence>
<dbReference type="Pfam" id="PF00023">
    <property type="entry name" value="Ank"/>
    <property type="match status" value="1"/>
</dbReference>
<reference evidence="4" key="1">
    <citation type="submission" date="2023-02" db="EMBL/GenBank/DDBJ databases">
        <authorList>
            <person name="Palmer J.M."/>
        </authorList>
    </citation>
    <scope>NUCLEOTIDE SEQUENCE</scope>
    <source>
        <strain evidence="4">FW57</strain>
    </source>
</reference>
<evidence type="ECO:0000256" key="1">
    <source>
        <dbReference type="ARBA" id="ARBA00022737"/>
    </source>
</evidence>
<gene>
    <name evidence="4" type="ORF">NEMBOFW57_009504</name>
</gene>
<dbReference type="AlphaFoldDB" id="A0AAD4EPI3"/>
<evidence type="ECO:0008006" key="6">
    <source>
        <dbReference type="Google" id="ProtNLM"/>
    </source>
</evidence>
<dbReference type="Gene3D" id="1.25.40.20">
    <property type="entry name" value="Ankyrin repeat-containing domain"/>
    <property type="match status" value="2"/>
</dbReference>
<dbReference type="InterPro" id="IPR036770">
    <property type="entry name" value="Ankyrin_rpt-contain_sf"/>
</dbReference>
<dbReference type="PROSITE" id="PS50088">
    <property type="entry name" value="ANK_REPEAT"/>
    <property type="match status" value="3"/>
</dbReference>
<keyword evidence="2 3" id="KW-0040">ANK repeat</keyword>
<proteinExistence type="predicted"/>
<feature type="repeat" description="ANK" evidence="3">
    <location>
        <begin position="62"/>
        <end position="94"/>
    </location>
</feature>
<keyword evidence="1" id="KW-0677">Repeat</keyword>
<dbReference type="SUPFAM" id="SSF48403">
    <property type="entry name" value="Ankyrin repeat"/>
    <property type="match status" value="1"/>
</dbReference>
<dbReference type="PANTHER" id="PTHR24171">
    <property type="entry name" value="ANKYRIN REPEAT DOMAIN-CONTAINING PROTEIN 39-RELATED"/>
    <property type="match status" value="1"/>
</dbReference>
<evidence type="ECO:0000313" key="4">
    <source>
        <dbReference type="EMBL" id="KAG7284889.1"/>
    </source>
</evidence>
<keyword evidence="5" id="KW-1185">Reference proteome</keyword>
<sequence>MPRRDREYDGTPLHYAAFNGHEAVVRLLLEKGAAIDAKGAAIDAKGAAIDAKGAAIVAKGEYNGTPLHHAAKTGHEAVVRLLLEKGAAIEAKDRDDWTPLHHAALNGHKAVVRLLLEKGASYATRAAIGAKVK</sequence>
<evidence type="ECO:0000313" key="5">
    <source>
        <dbReference type="Proteomes" id="UP001197093"/>
    </source>
</evidence>
<dbReference type="PRINTS" id="PR01415">
    <property type="entry name" value="ANKYRIN"/>
</dbReference>
<feature type="repeat" description="ANK" evidence="3">
    <location>
        <begin position="95"/>
        <end position="127"/>
    </location>
</feature>
<protein>
    <recommendedName>
        <fullName evidence="6">Ankyrin repeat protein</fullName>
    </recommendedName>
</protein>
<dbReference type="SMART" id="SM00248">
    <property type="entry name" value="ANK"/>
    <property type="match status" value="3"/>
</dbReference>
<accession>A0AAD4EPI3</accession>